<dbReference type="EMBL" id="JAGIOI010000001">
    <property type="protein sequence ID" value="MBP2414609.1"/>
    <property type="molecule type" value="Genomic_DNA"/>
</dbReference>
<keyword evidence="3" id="KW-1185">Reference proteome</keyword>
<evidence type="ECO:0000313" key="3">
    <source>
        <dbReference type="Proteomes" id="UP000711614"/>
    </source>
</evidence>
<comment type="caution">
    <text evidence="2">The sequence shown here is derived from an EMBL/GenBank/DDBJ whole genome shotgun (WGS) entry which is preliminary data.</text>
</comment>
<dbReference type="Proteomes" id="UP000711614">
    <property type="component" value="Unassembled WGS sequence"/>
</dbReference>
<organism evidence="2 3">
    <name type="scientific">Arthrobacter stackebrandtii</name>
    <dbReference type="NCBI Taxonomy" id="272161"/>
    <lineage>
        <taxon>Bacteria</taxon>
        <taxon>Bacillati</taxon>
        <taxon>Actinomycetota</taxon>
        <taxon>Actinomycetes</taxon>
        <taxon>Micrococcales</taxon>
        <taxon>Micrococcaceae</taxon>
        <taxon>Arthrobacter</taxon>
    </lineage>
</organism>
<proteinExistence type="predicted"/>
<name>A0ABS4Z0M9_9MICC</name>
<reference evidence="2 3" key="1">
    <citation type="submission" date="2021-03" db="EMBL/GenBank/DDBJ databases">
        <title>Sequencing the genomes of 1000 actinobacteria strains.</title>
        <authorList>
            <person name="Klenk H.-P."/>
        </authorList>
    </citation>
    <scope>NUCLEOTIDE SEQUENCE [LARGE SCALE GENOMIC DNA]</scope>
    <source>
        <strain evidence="2 3">DSM 16005</strain>
    </source>
</reference>
<feature type="domain" description="PKD" evidence="1">
    <location>
        <begin position="111"/>
        <end position="163"/>
    </location>
</feature>
<evidence type="ECO:0000313" key="2">
    <source>
        <dbReference type="EMBL" id="MBP2414609.1"/>
    </source>
</evidence>
<dbReference type="InterPro" id="IPR000601">
    <property type="entry name" value="PKD_dom"/>
</dbReference>
<dbReference type="CDD" id="cd00146">
    <property type="entry name" value="PKD"/>
    <property type="match status" value="1"/>
</dbReference>
<protein>
    <recommendedName>
        <fullName evidence="1">PKD domain-containing protein</fullName>
    </recommendedName>
</protein>
<accession>A0ABS4Z0M9</accession>
<evidence type="ECO:0000259" key="1">
    <source>
        <dbReference type="PROSITE" id="PS50093"/>
    </source>
</evidence>
<gene>
    <name evidence="2" type="ORF">JOF48_003408</name>
</gene>
<dbReference type="RefSeq" id="WP_245346592.1">
    <property type="nucleotide sequence ID" value="NZ_JAGIOI010000001.1"/>
</dbReference>
<sequence>MIPDCTAGKGSPDGAPGDVIYWYFADSTKSPPVWTFFDGPVCVYGKERPVDVLAEIAGQITHEFQQVPIAPAVIGSQPGPHTLRGRETNVWAEAATQNFQLNLLGQAVTITATPAAYTWDYGDGTLFGPTDVHGAPLHEDRIGEQTRTSHVYTETGEKYINLTTHFNGTYTVNGGPELPIPGQGNIPSAPLWIKVWRAQINLYADNCFENPNGIGC</sequence>
<dbReference type="PROSITE" id="PS50093">
    <property type="entry name" value="PKD"/>
    <property type="match status" value="1"/>
</dbReference>